<dbReference type="SUPFAM" id="SSF46689">
    <property type="entry name" value="Homeodomain-like"/>
    <property type="match status" value="1"/>
</dbReference>
<dbReference type="Pfam" id="PF00440">
    <property type="entry name" value="TetR_N"/>
    <property type="match status" value="1"/>
</dbReference>
<dbReference type="FunFam" id="1.10.10.60:FF:000141">
    <property type="entry name" value="TetR family transcriptional regulator"/>
    <property type="match status" value="1"/>
</dbReference>
<keyword evidence="3" id="KW-0804">Transcription</keyword>
<evidence type="ECO:0000256" key="4">
    <source>
        <dbReference type="PROSITE-ProRule" id="PRU00335"/>
    </source>
</evidence>
<dbReference type="Gene3D" id="1.10.10.60">
    <property type="entry name" value="Homeodomain-like"/>
    <property type="match status" value="1"/>
</dbReference>
<dbReference type="Proteomes" id="UP000322917">
    <property type="component" value="Unassembled WGS sequence"/>
</dbReference>
<dbReference type="PRINTS" id="PR00455">
    <property type="entry name" value="HTHTETR"/>
</dbReference>
<dbReference type="InterPro" id="IPR009057">
    <property type="entry name" value="Homeodomain-like_sf"/>
</dbReference>
<dbReference type="PANTHER" id="PTHR30055:SF234">
    <property type="entry name" value="HTH-TYPE TRANSCRIPTIONAL REGULATOR BETI"/>
    <property type="match status" value="1"/>
</dbReference>
<keyword evidence="1" id="KW-0805">Transcription regulation</keyword>
<organism evidence="6 7">
    <name type="scientific">Propionispora hippei DSM 15287</name>
    <dbReference type="NCBI Taxonomy" id="1123003"/>
    <lineage>
        <taxon>Bacteria</taxon>
        <taxon>Bacillati</taxon>
        <taxon>Bacillota</taxon>
        <taxon>Negativicutes</taxon>
        <taxon>Selenomonadales</taxon>
        <taxon>Sporomusaceae</taxon>
        <taxon>Propionispora</taxon>
    </lineage>
</organism>
<reference evidence="6 7" key="1">
    <citation type="submission" date="2016-11" db="EMBL/GenBank/DDBJ databases">
        <authorList>
            <person name="Varghese N."/>
            <person name="Submissions S."/>
        </authorList>
    </citation>
    <scope>NUCLEOTIDE SEQUENCE [LARGE SCALE GENOMIC DNA]</scope>
    <source>
        <strain evidence="6 7">DSM 15287</strain>
    </source>
</reference>
<dbReference type="GO" id="GO:0003700">
    <property type="term" value="F:DNA-binding transcription factor activity"/>
    <property type="evidence" value="ECO:0007669"/>
    <property type="project" value="TreeGrafter"/>
</dbReference>
<evidence type="ECO:0000259" key="5">
    <source>
        <dbReference type="PROSITE" id="PS50977"/>
    </source>
</evidence>
<gene>
    <name evidence="6" type="ORF">SAMN02745170_03386</name>
</gene>
<dbReference type="PROSITE" id="PS50977">
    <property type="entry name" value="HTH_TETR_2"/>
    <property type="match status" value="1"/>
</dbReference>
<evidence type="ECO:0000256" key="3">
    <source>
        <dbReference type="ARBA" id="ARBA00023163"/>
    </source>
</evidence>
<evidence type="ECO:0000313" key="7">
    <source>
        <dbReference type="Proteomes" id="UP000322917"/>
    </source>
</evidence>
<keyword evidence="2 4" id="KW-0238">DNA-binding</keyword>
<accession>A0A1M6MBK6</accession>
<evidence type="ECO:0000256" key="1">
    <source>
        <dbReference type="ARBA" id="ARBA00023015"/>
    </source>
</evidence>
<dbReference type="Gene3D" id="1.10.357.10">
    <property type="entry name" value="Tetracycline Repressor, domain 2"/>
    <property type="match status" value="1"/>
</dbReference>
<feature type="domain" description="HTH tetR-type" evidence="5">
    <location>
        <begin position="2"/>
        <end position="62"/>
    </location>
</feature>
<keyword evidence="7" id="KW-1185">Reference proteome</keyword>
<dbReference type="PANTHER" id="PTHR30055">
    <property type="entry name" value="HTH-TYPE TRANSCRIPTIONAL REGULATOR RUTR"/>
    <property type="match status" value="1"/>
</dbReference>
<dbReference type="InterPro" id="IPR001647">
    <property type="entry name" value="HTH_TetR"/>
</dbReference>
<evidence type="ECO:0000256" key="2">
    <source>
        <dbReference type="ARBA" id="ARBA00023125"/>
    </source>
</evidence>
<dbReference type="EMBL" id="FQZD01000040">
    <property type="protein sequence ID" value="SHJ80872.1"/>
    <property type="molecule type" value="Genomic_DNA"/>
</dbReference>
<proteinExistence type="predicted"/>
<dbReference type="GO" id="GO:0000976">
    <property type="term" value="F:transcription cis-regulatory region binding"/>
    <property type="evidence" value="ECO:0007669"/>
    <property type="project" value="TreeGrafter"/>
</dbReference>
<sequence>MHDLKGKILAAAKRRFSRFGFQKTTVDEICRDCQISKKTLYQHFSSKNELFQILSATEIERVRQSLLAQVQAQANQSPLQQLTQLLQAMIVYWHDDQFIMTILKDNDPLFPAFRTDFDYQAMLEKAMLPLIARIISNGKSLHHFRDVDEAVVSPIILKLVQMIISSKDLGFATLSKADFYAALLTDLLINGLTEKQSSN</sequence>
<dbReference type="InterPro" id="IPR050109">
    <property type="entry name" value="HTH-type_TetR-like_transc_reg"/>
</dbReference>
<protein>
    <submittedName>
        <fullName evidence="6">Transcriptional regulator, TetR family</fullName>
    </submittedName>
</protein>
<evidence type="ECO:0000313" key="6">
    <source>
        <dbReference type="EMBL" id="SHJ80872.1"/>
    </source>
</evidence>
<dbReference type="RefSeq" id="WP_149735991.1">
    <property type="nucleotide sequence ID" value="NZ_FQZD01000040.1"/>
</dbReference>
<dbReference type="AlphaFoldDB" id="A0A1M6MBK6"/>
<dbReference type="OrthoDB" id="9785164at2"/>
<dbReference type="GO" id="GO:0045892">
    <property type="term" value="P:negative regulation of DNA-templated transcription"/>
    <property type="evidence" value="ECO:0007669"/>
    <property type="project" value="UniProtKB-ARBA"/>
</dbReference>
<name>A0A1M6MBK6_9FIRM</name>
<feature type="DNA-binding region" description="H-T-H motif" evidence="4">
    <location>
        <begin position="25"/>
        <end position="44"/>
    </location>
</feature>